<keyword evidence="2" id="KW-1185">Reference proteome</keyword>
<evidence type="ECO:0000313" key="2">
    <source>
        <dbReference type="Proteomes" id="UP001497512"/>
    </source>
</evidence>
<accession>A0ABP0UND0</accession>
<evidence type="ECO:0000313" key="1">
    <source>
        <dbReference type="EMBL" id="CAK9225978.1"/>
    </source>
</evidence>
<dbReference type="EMBL" id="OZ019897">
    <property type="protein sequence ID" value="CAK9225978.1"/>
    <property type="molecule type" value="Genomic_DNA"/>
</dbReference>
<gene>
    <name evidence="1" type="ORF">CSSPTR1EN2_LOCUS18009</name>
</gene>
<reference evidence="1" key="1">
    <citation type="submission" date="2024-02" db="EMBL/GenBank/DDBJ databases">
        <authorList>
            <consortium name="ELIXIR-Norway"/>
            <consortium name="Elixir Norway"/>
        </authorList>
    </citation>
    <scope>NUCLEOTIDE SEQUENCE</scope>
</reference>
<name>A0ABP0UND0_9BRYO</name>
<sequence length="135" mass="15612">MRRRRTSSSSSPGARIDGNADCLYVLLDLLKATNPRLLHGKKEHCIQRLLPLYRRAPVYILQTPTGSVREERRILMRACSIARAQHPWEQSVNVNTSSSLSLPHERRVVREIERTKLRELERESARANLGTRMRT</sequence>
<proteinExistence type="predicted"/>
<organism evidence="1 2">
    <name type="scientific">Sphagnum troendelagicum</name>
    <dbReference type="NCBI Taxonomy" id="128251"/>
    <lineage>
        <taxon>Eukaryota</taxon>
        <taxon>Viridiplantae</taxon>
        <taxon>Streptophyta</taxon>
        <taxon>Embryophyta</taxon>
        <taxon>Bryophyta</taxon>
        <taxon>Sphagnophytina</taxon>
        <taxon>Sphagnopsida</taxon>
        <taxon>Sphagnales</taxon>
        <taxon>Sphagnaceae</taxon>
        <taxon>Sphagnum</taxon>
    </lineage>
</organism>
<dbReference type="Proteomes" id="UP001497512">
    <property type="component" value="Chromosome 5"/>
</dbReference>
<protein>
    <submittedName>
        <fullName evidence="1">Uncharacterized protein</fullName>
    </submittedName>
</protein>